<evidence type="ECO:0000256" key="6">
    <source>
        <dbReference type="SAM" id="MobiDB-lite"/>
    </source>
</evidence>
<keyword evidence="9" id="KW-1185">Reference proteome</keyword>
<dbReference type="SUPFAM" id="SSF53807">
    <property type="entry name" value="Helical backbone' metal receptor"/>
    <property type="match status" value="1"/>
</dbReference>
<keyword evidence="3" id="KW-0813">Transport</keyword>
<dbReference type="PANTHER" id="PTHR42953:SF3">
    <property type="entry name" value="HIGH-AFFINITY ZINC UPTAKE SYSTEM PROTEIN ZNUA"/>
    <property type="match status" value="1"/>
</dbReference>
<evidence type="ECO:0000256" key="5">
    <source>
        <dbReference type="ARBA" id="ARBA00022906"/>
    </source>
</evidence>
<dbReference type="AlphaFoldDB" id="A0A9X2FYI0"/>
<dbReference type="InterPro" id="IPR050492">
    <property type="entry name" value="Bact_metal-bind_prot9"/>
</dbReference>
<evidence type="ECO:0000256" key="4">
    <source>
        <dbReference type="ARBA" id="ARBA00022729"/>
    </source>
</evidence>
<keyword evidence="5" id="KW-0406">Ion transport</keyword>
<dbReference type="EMBL" id="JAMYXC010000232">
    <property type="protein sequence ID" value="MCP1169838.1"/>
    <property type="molecule type" value="Genomic_DNA"/>
</dbReference>
<dbReference type="GO" id="GO:0046872">
    <property type="term" value="F:metal ion binding"/>
    <property type="evidence" value="ECO:0007669"/>
    <property type="project" value="InterPro"/>
</dbReference>
<accession>A0A9X2FYI0</accession>
<feature type="region of interest" description="Disordered" evidence="6">
    <location>
        <begin position="114"/>
        <end position="165"/>
    </location>
</feature>
<dbReference type="Proteomes" id="UP001139477">
    <property type="component" value="Unassembled WGS sequence"/>
</dbReference>
<evidence type="ECO:0000313" key="8">
    <source>
        <dbReference type="EMBL" id="MCP1169838.1"/>
    </source>
</evidence>
<keyword evidence="5" id="KW-0864">Zinc transport</keyword>
<reference evidence="8" key="1">
    <citation type="submission" date="2022-06" db="EMBL/GenBank/DDBJ databases">
        <title>Limimaricola sediminis sp. nov., isolated from an intertidal sediment.</title>
        <authorList>
            <person name="Shao X."/>
        </authorList>
    </citation>
    <scope>NUCLEOTIDE SEQUENCE</scope>
    <source>
        <strain evidence="8">ASW11-118</strain>
    </source>
</reference>
<dbReference type="InterPro" id="IPR006127">
    <property type="entry name" value="ZnuA-like"/>
</dbReference>
<dbReference type="PANTHER" id="PTHR42953">
    <property type="entry name" value="HIGH-AFFINITY ZINC UPTAKE SYSTEM PROTEIN ZNUA-RELATED"/>
    <property type="match status" value="1"/>
</dbReference>
<protein>
    <recommendedName>
        <fullName evidence="2">High-affinity zinc uptake system protein ZnuA</fullName>
    </recommendedName>
</protein>
<dbReference type="Gene3D" id="3.40.50.1980">
    <property type="entry name" value="Nitrogenase molybdenum iron protein domain"/>
    <property type="match status" value="2"/>
</dbReference>
<gene>
    <name evidence="8" type="ORF">NHG85_15085</name>
</gene>
<evidence type="ECO:0000256" key="3">
    <source>
        <dbReference type="ARBA" id="ARBA00022448"/>
    </source>
</evidence>
<sequence>MRPALPFAASLALLATPSLAEAPRVIADTPPVHSLVVRVMEGVGTPELLLPPGGSPHDAALRPSDARRLSQADLMVWTGPALLPWLPESLEALAPEARSLALLETEGWEALPLRHDPAFDTGPHDGHGHGHDEDDDHDAHDDDHGDDHDHDHDAMHGGDAGARQDPHAWLDPQVAAVWMEQLAEELARADPENAGLYRDNAAAAIAADAGMSDRIAARLAPLAGRPYLVPHDAYQYFETRFGLPAAGAIALSDATAPGAARLTALRERVEAGDIACVLSDPETPADLVTLLREGTGAATAATDPAGLGLTPGPDLYPALIEGLAQAFEECLG</sequence>
<feature type="signal peptide" evidence="7">
    <location>
        <begin position="1"/>
        <end position="20"/>
    </location>
</feature>
<dbReference type="RefSeq" id="WP_253333820.1">
    <property type="nucleotide sequence ID" value="NZ_JAMYXC010000232.1"/>
</dbReference>
<feature type="chain" id="PRO_5040813193" description="High-affinity zinc uptake system protein ZnuA" evidence="7">
    <location>
        <begin position="21"/>
        <end position="332"/>
    </location>
</feature>
<evidence type="ECO:0000313" key="9">
    <source>
        <dbReference type="Proteomes" id="UP001139477"/>
    </source>
</evidence>
<dbReference type="Pfam" id="PF01297">
    <property type="entry name" value="ZnuA"/>
    <property type="match status" value="1"/>
</dbReference>
<evidence type="ECO:0000256" key="2">
    <source>
        <dbReference type="ARBA" id="ARBA00015915"/>
    </source>
</evidence>
<evidence type="ECO:0000256" key="7">
    <source>
        <dbReference type="SAM" id="SignalP"/>
    </source>
</evidence>
<comment type="similarity">
    <text evidence="1">Belongs to the bacterial solute-binding protein 9 family.</text>
</comment>
<organism evidence="8 9">
    <name type="scientific">Limimaricola litoreus</name>
    <dbReference type="NCBI Taxonomy" id="2955316"/>
    <lineage>
        <taxon>Bacteria</taxon>
        <taxon>Pseudomonadati</taxon>
        <taxon>Pseudomonadota</taxon>
        <taxon>Alphaproteobacteria</taxon>
        <taxon>Rhodobacterales</taxon>
        <taxon>Paracoccaceae</taxon>
        <taxon>Limimaricola</taxon>
    </lineage>
</organism>
<dbReference type="GO" id="GO:0006829">
    <property type="term" value="P:zinc ion transport"/>
    <property type="evidence" value="ECO:0007669"/>
    <property type="project" value="UniProtKB-KW"/>
</dbReference>
<name>A0A9X2FYI0_9RHOB</name>
<proteinExistence type="inferred from homology"/>
<keyword evidence="5" id="KW-0862">Zinc</keyword>
<comment type="caution">
    <text evidence="8">The sequence shown here is derived from an EMBL/GenBank/DDBJ whole genome shotgun (WGS) entry which is preliminary data.</text>
</comment>
<keyword evidence="4 7" id="KW-0732">Signal</keyword>
<evidence type="ECO:0000256" key="1">
    <source>
        <dbReference type="ARBA" id="ARBA00011028"/>
    </source>
</evidence>